<name>A0A0C2N755_THEKT</name>
<proteinExistence type="predicted"/>
<protein>
    <submittedName>
        <fullName evidence="1">Uncharacterized protein</fullName>
    </submittedName>
</protein>
<evidence type="ECO:0000313" key="1">
    <source>
        <dbReference type="EMBL" id="KII69722.1"/>
    </source>
</evidence>
<reference evidence="1 2" key="1">
    <citation type="journal article" date="2014" name="Genome Biol. Evol.">
        <title>The genome of the myxosporean Thelohanellus kitauei shows adaptations to nutrient acquisition within its fish host.</title>
        <authorList>
            <person name="Yang Y."/>
            <person name="Xiong J."/>
            <person name="Zhou Z."/>
            <person name="Huo F."/>
            <person name="Miao W."/>
            <person name="Ran C."/>
            <person name="Liu Y."/>
            <person name="Zhang J."/>
            <person name="Feng J."/>
            <person name="Wang M."/>
            <person name="Wang M."/>
            <person name="Wang L."/>
            <person name="Yao B."/>
        </authorList>
    </citation>
    <scope>NUCLEOTIDE SEQUENCE [LARGE SCALE GENOMIC DNA]</scope>
    <source>
        <strain evidence="1">Wuqing</strain>
    </source>
</reference>
<comment type="caution">
    <text evidence="1">The sequence shown here is derived from an EMBL/GenBank/DDBJ whole genome shotgun (WGS) entry which is preliminary data.</text>
</comment>
<organism evidence="1 2">
    <name type="scientific">Thelohanellus kitauei</name>
    <name type="common">Myxosporean</name>
    <dbReference type="NCBI Taxonomy" id="669202"/>
    <lineage>
        <taxon>Eukaryota</taxon>
        <taxon>Metazoa</taxon>
        <taxon>Cnidaria</taxon>
        <taxon>Myxozoa</taxon>
        <taxon>Myxosporea</taxon>
        <taxon>Bivalvulida</taxon>
        <taxon>Platysporina</taxon>
        <taxon>Myxobolidae</taxon>
        <taxon>Thelohanellus</taxon>
    </lineage>
</organism>
<sequence length="278" mass="31323">MITYQRFRKVLIIKVIDKTKDRRTIASVLCSRCQWSTGVYTMRCSLNPINLWTLWLGWKVSSVTKKGKLIKGPINSISDGETIGLAGKGISSPFEADSFDRNIQKCQCELSSPSFTAPTPSLITLRHLLARNGRYYPYVTANSLDELLKLCADEALLSNERVRGGTIKSQNFPDQILITNLFVVGQLNRKTYLIKAVVERSEFVQKQNSHLHQKLIKVRETAKHSTRGAHFQRVSVTRNNEFIPPFSRDSVSFEAGASNEKAKIVSPIGVEGYIYILI</sequence>
<dbReference type="Proteomes" id="UP000031668">
    <property type="component" value="Unassembled WGS sequence"/>
</dbReference>
<dbReference type="AlphaFoldDB" id="A0A0C2N755"/>
<keyword evidence="2" id="KW-1185">Reference proteome</keyword>
<accession>A0A0C2N755</accession>
<evidence type="ECO:0000313" key="2">
    <source>
        <dbReference type="Proteomes" id="UP000031668"/>
    </source>
</evidence>
<dbReference type="EMBL" id="JWZT01002310">
    <property type="protein sequence ID" value="KII69722.1"/>
    <property type="molecule type" value="Genomic_DNA"/>
</dbReference>
<gene>
    <name evidence="1" type="ORF">RF11_09022</name>
</gene>